<feature type="transmembrane region" description="Helical" evidence="8">
    <location>
        <begin position="117"/>
        <end position="134"/>
    </location>
</feature>
<comment type="subcellular location">
    <subcellularLocation>
        <location evidence="1">Membrane</location>
        <topology evidence="1">Multi-pass membrane protein</topology>
    </subcellularLocation>
</comment>
<accession>A0A8J2T688</accession>
<proteinExistence type="inferred from homology"/>
<keyword evidence="11" id="KW-1185">Reference proteome</keyword>
<dbReference type="OrthoDB" id="6612291at2759"/>
<organism evidence="10 11">
    <name type="scientific">Zygosaccharomyces bailii (strain CLIB 213 / ATCC 58445 / CBS 680 / BCRC 21525 / NBRC 1098 / NCYC 1416 / NRRL Y-2227)</name>
    <dbReference type="NCBI Taxonomy" id="1333698"/>
    <lineage>
        <taxon>Eukaryota</taxon>
        <taxon>Fungi</taxon>
        <taxon>Dikarya</taxon>
        <taxon>Ascomycota</taxon>
        <taxon>Saccharomycotina</taxon>
        <taxon>Saccharomycetes</taxon>
        <taxon>Saccharomycetales</taxon>
        <taxon>Saccharomycetaceae</taxon>
        <taxon>Zygosaccharomyces</taxon>
    </lineage>
</organism>
<evidence type="ECO:0000256" key="7">
    <source>
        <dbReference type="SAM" id="MobiDB-lite"/>
    </source>
</evidence>
<sequence>MAGSISERDITPNNSNTMAADLEKASPIGSRSESDTGFEENESSTPRQEGDVNKEYDDYAASVTGDMPHSGDSGIKTQSAPGYDYNNEYENGFEPPRGIKAYFMSRTSTAGLQGTKLRVACAGTAVIAFLLFGYDQGLMAGIISGPKFNEEFPATKEGATHKRTAAANQAAVTACYELGCFIGSVFTMFFGERIGRKPLIIMGSLITIAGAIISTVSFGHHWGLGQFVVGRVITGAGTGLNTSSIPVWQSEMSKPESRGRMINLDGSTIALGTMIAYWLDLGFSFINNSVQWRFPVSLQILFAIFLFIGIIQMPESPRWLIAQKRVQEGKYVLARLNGCSMDDDAIIAEVTMLLDTARRFENKKRSIKDLFTNGKTQNMNRAIIASSTQFMQQFTGCNAAIYYATILFENTLHRSRTLSLIIGGIFATIYFLSTLPTFYLVEHLGRRKMFLIGVSGQCMAFIITFACLTHPSQMHGRGAAVGLFVFIVFFGLAMLPLPWIYPPEVASMRVRAATNALSTMCNWLTNFAVVMFTPVFILTSQWGCYLFFAIMNFLYLPIVFFFYPETAGRSLEEIDIIFAKAHIEHTRPWRVANNLPKLSMKEVEDYSNALGLWDDENEKEGIEGDENEEEPQENALFTAEPLHPSSSSSSREYEQAPHA</sequence>
<feature type="transmembrane region" description="Helical" evidence="8">
    <location>
        <begin position="292"/>
        <end position="311"/>
    </location>
</feature>
<dbReference type="InterPro" id="IPR050360">
    <property type="entry name" value="MFS_Sugar_Transporters"/>
</dbReference>
<evidence type="ECO:0000256" key="3">
    <source>
        <dbReference type="ARBA" id="ARBA00022448"/>
    </source>
</evidence>
<dbReference type="PROSITE" id="PS50850">
    <property type="entry name" value="MFS"/>
    <property type="match status" value="1"/>
</dbReference>
<dbReference type="NCBIfam" id="TIGR00879">
    <property type="entry name" value="SP"/>
    <property type="match status" value="1"/>
</dbReference>
<dbReference type="GO" id="GO:0005351">
    <property type="term" value="F:carbohydrate:proton symporter activity"/>
    <property type="evidence" value="ECO:0007669"/>
    <property type="project" value="TreeGrafter"/>
</dbReference>
<feature type="transmembrane region" description="Helical" evidence="8">
    <location>
        <begin position="545"/>
        <end position="563"/>
    </location>
</feature>
<feature type="compositionally biased region" description="Acidic residues" evidence="7">
    <location>
        <begin position="613"/>
        <end position="632"/>
    </location>
</feature>
<protein>
    <submittedName>
        <fullName evidence="10">BN860_18558g1_1</fullName>
    </submittedName>
</protein>
<dbReference type="Gene3D" id="1.20.1250.20">
    <property type="entry name" value="MFS general substrate transporter like domains"/>
    <property type="match status" value="1"/>
</dbReference>
<gene>
    <name evidence="10" type="ORF">BN860_18558g</name>
</gene>
<dbReference type="EMBL" id="HG316454">
    <property type="protein sequence ID" value="CDF87966.1"/>
    <property type="molecule type" value="Genomic_DNA"/>
</dbReference>
<dbReference type="InterPro" id="IPR020846">
    <property type="entry name" value="MFS_dom"/>
</dbReference>
<feature type="transmembrane region" description="Helical" evidence="8">
    <location>
        <begin position="450"/>
        <end position="468"/>
    </location>
</feature>
<comment type="similarity">
    <text evidence="2">Belongs to the major facilitator superfamily. Sugar transporter (TC 2.A.1.1) family.</text>
</comment>
<dbReference type="Pfam" id="PF00083">
    <property type="entry name" value="Sugar_tr"/>
    <property type="match status" value="1"/>
</dbReference>
<keyword evidence="4 8" id="KW-0812">Transmembrane</keyword>
<dbReference type="AlphaFoldDB" id="A0A8J2T688"/>
<dbReference type="GO" id="GO:0015793">
    <property type="term" value="P:glycerol transmembrane transport"/>
    <property type="evidence" value="ECO:0007669"/>
    <property type="project" value="TreeGrafter"/>
</dbReference>
<dbReference type="InterPro" id="IPR005828">
    <property type="entry name" value="MFS_sugar_transport-like"/>
</dbReference>
<keyword evidence="5 8" id="KW-1133">Transmembrane helix</keyword>
<evidence type="ECO:0000313" key="11">
    <source>
        <dbReference type="Proteomes" id="UP000019375"/>
    </source>
</evidence>
<evidence type="ECO:0000256" key="4">
    <source>
        <dbReference type="ARBA" id="ARBA00022692"/>
    </source>
</evidence>
<reference evidence="11" key="1">
    <citation type="journal article" date="2013" name="Genome Announc.">
        <title>Genome sequence of the food spoilage yeast Zygosaccharomyces bailii CLIB 213(T).</title>
        <authorList>
            <person name="Galeote V."/>
            <person name="Bigey F."/>
            <person name="Devillers H."/>
            <person name="Neuveglise C."/>
            <person name="Dequin S."/>
        </authorList>
    </citation>
    <scope>NUCLEOTIDE SEQUENCE [LARGE SCALE GENOMIC DNA]</scope>
    <source>
        <strain evidence="11">CLIB 213 / ATCC 58445 / CBS 680 / CCRC 21525 / NBRC 1098 / NCYC 1416 / NRRL Y-2227</strain>
    </source>
</reference>
<dbReference type="Proteomes" id="UP000019375">
    <property type="component" value="Unassembled WGS sequence"/>
</dbReference>
<feature type="transmembrane region" description="Helical" evidence="8">
    <location>
        <begin position="199"/>
        <end position="222"/>
    </location>
</feature>
<keyword evidence="3" id="KW-0813">Transport</keyword>
<evidence type="ECO:0000256" key="1">
    <source>
        <dbReference type="ARBA" id="ARBA00004141"/>
    </source>
</evidence>
<dbReference type="PANTHER" id="PTHR48022">
    <property type="entry name" value="PLASTIDIC GLUCOSE TRANSPORTER 4"/>
    <property type="match status" value="1"/>
</dbReference>
<feature type="domain" description="Major facilitator superfamily (MFS) profile" evidence="9">
    <location>
        <begin position="121"/>
        <end position="567"/>
    </location>
</feature>
<dbReference type="GO" id="GO:0016020">
    <property type="term" value="C:membrane"/>
    <property type="evidence" value="ECO:0007669"/>
    <property type="project" value="UniProtKB-SubCell"/>
</dbReference>
<feature type="transmembrane region" description="Helical" evidence="8">
    <location>
        <begin position="513"/>
        <end position="538"/>
    </location>
</feature>
<keyword evidence="6 8" id="KW-0472">Membrane</keyword>
<feature type="transmembrane region" description="Helical" evidence="8">
    <location>
        <begin position="170"/>
        <end position="190"/>
    </location>
</feature>
<feature type="compositionally biased region" description="Basic and acidic residues" evidence="7">
    <location>
        <begin position="1"/>
        <end position="10"/>
    </location>
</feature>
<dbReference type="PRINTS" id="PR00171">
    <property type="entry name" value="SUGRTRNSPORT"/>
</dbReference>
<feature type="transmembrane region" description="Helical" evidence="8">
    <location>
        <begin position="480"/>
        <end position="501"/>
    </location>
</feature>
<dbReference type="PROSITE" id="PS00216">
    <property type="entry name" value="SUGAR_TRANSPORT_1"/>
    <property type="match status" value="1"/>
</dbReference>
<dbReference type="FunFam" id="1.20.1250.20:FF:000061">
    <property type="entry name" value="MFS sugar transporter"/>
    <property type="match status" value="1"/>
</dbReference>
<feature type="region of interest" description="Disordered" evidence="7">
    <location>
        <begin position="1"/>
        <end position="89"/>
    </location>
</feature>
<dbReference type="InterPro" id="IPR003663">
    <property type="entry name" value="Sugar/inositol_transpt"/>
</dbReference>
<feature type="compositionally biased region" description="Basic and acidic residues" evidence="7">
    <location>
        <begin position="48"/>
        <end position="57"/>
    </location>
</feature>
<evidence type="ECO:0000259" key="9">
    <source>
        <dbReference type="PROSITE" id="PS50850"/>
    </source>
</evidence>
<dbReference type="SUPFAM" id="SSF103473">
    <property type="entry name" value="MFS general substrate transporter"/>
    <property type="match status" value="1"/>
</dbReference>
<evidence type="ECO:0000256" key="8">
    <source>
        <dbReference type="SAM" id="Phobius"/>
    </source>
</evidence>
<feature type="transmembrane region" description="Helical" evidence="8">
    <location>
        <begin position="418"/>
        <end position="438"/>
    </location>
</feature>
<evidence type="ECO:0000256" key="2">
    <source>
        <dbReference type="ARBA" id="ARBA00010992"/>
    </source>
</evidence>
<evidence type="ECO:0000313" key="10">
    <source>
        <dbReference type="EMBL" id="CDF87966.1"/>
    </source>
</evidence>
<dbReference type="PANTHER" id="PTHR48022:SF55">
    <property type="entry name" value="SUGAR TRANSPORTER STL1"/>
    <property type="match status" value="1"/>
</dbReference>
<dbReference type="InterPro" id="IPR036259">
    <property type="entry name" value="MFS_trans_sf"/>
</dbReference>
<evidence type="ECO:0000256" key="6">
    <source>
        <dbReference type="ARBA" id="ARBA00023136"/>
    </source>
</evidence>
<evidence type="ECO:0000256" key="5">
    <source>
        <dbReference type="ARBA" id="ARBA00022989"/>
    </source>
</evidence>
<feature type="region of interest" description="Disordered" evidence="7">
    <location>
        <begin position="611"/>
        <end position="659"/>
    </location>
</feature>
<name>A0A8J2T688_ZYGB2</name>
<dbReference type="InterPro" id="IPR005829">
    <property type="entry name" value="Sugar_transporter_CS"/>
</dbReference>